<gene>
    <name evidence="1" type="ORF">GCM10017559_08530</name>
</gene>
<evidence type="ECO:0000313" key="1">
    <source>
        <dbReference type="EMBL" id="GAA2990758.1"/>
    </source>
</evidence>
<dbReference type="RefSeq" id="WP_344888536.1">
    <property type="nucleotide sequence ID" value="NZ_BAAAWD010000004.1"/>
</dbReference>
<comment type="caution">
    <text evidence="1">The sequence shown here is derived from an EMBL/GenBank/DDBJ whole genome shotgun (WGS) entry which is preliminary data.</text>
</comment>
<sequence length="130" mass="12457">MADYLPIFLPGNTVTLTASATITGGQLLAVTGNGTVGPAAAGSASFIGVAAGDTGSGGRVTVYPRGTIHEGTADGAITAADQLQAGATGKVKALAAAGAATSADITAARAVIGVALTTATDGTPVRWMAW</sequence>
<protein>
    <recommendedName>
        <fullName evidence="3">DUF2190 domain-containing protein</fullName>
    </recommendedName>
</protein>
<accession>A0ABN3XS11</accession>
<keyword evidence="2" id="KW-1185">Reference proteome</keyword>
<organism evidence="1 2">
    <name type="scientific">Streptosporangium longisporum</name>
    <dbReference type="NCBI Taxonomy" id="46187"/>
    <lineage>
        <taxon>Bacteria</taxon>
        <taxon>Bacillati</taxon>
        <taxon>Actinomycetota</taxon>
        <taxon>Actinomycetes</taxon>
        <taxon>Streptosporangiales</taxon>
        <taxon>Streptosporangiaceae</taxon>
        <taxon>Streptosporangium</taxon>
    </lineage>
</organism>
<reference evidence="1 2" key="1">
    <citation type="journal article" date="2019" name="Int. J. Syst. Evol. Microbiol.">
        <title>The Global Catalogue of Microorganisms (GCM) 10K type strain sequencing project: providing services to taxonomists for standard genome sequencing and annotation.</title>
        <authorList>
            <consortium name="The Broad Institute Genomics Platform"/>
            <consortium name="The Broad Institute Genome Sequencing Center for Infectious Disease"/>
            <person name="Wu L."/>
            <person name="Ma J."/>
        </authorList>
    </citation>
    <scope>NUCLEOTIDE SEQUENCE [LARGE SCALE GENOMIC DNA]</scope>
    <source>
        <strain evidence="1 2">JCM 3106</strain>
    </source>
</reference>
<evidence type="ECO:0008006" key="3">
    <source>
        <dbReference type="Google" id="ProtNLM"/>
    </source>
</evidence>
<dbReference type="Proteomes" id="UP001499930">
    <property type="component" value="Unassembled WGS sequence"/>
</dbReference>
<evidence type="ECO:0000313" key="2">
    <source>
        <dbReference type="Proteomes" id="UP001499930"/>
    </source>
</evidence>
<proteinExistence type="predicted"/>
<name>A0ABN3XS11_9ACTN</name>
<dbReference type="EMBL" id="BAAAWD010000004">
    <property type="protein sequence ID" value="GAA2990758.1"/>
    <property type="molecule type" value="Genomic_DNA"/>
</dbReference>